<dbReference type="EMBL" id="QLAG01000008">
    <property type="protein sequence ID" value="TLX64029.1"/>
    <property type="molecule type" value="Genomic_DNA"/>
</dbReference>
<sequence length="141" mass="15274">MKALPTQGLALALLAAPTVYAQELKVTLSGLQHDNGQVAVAVYADPKTFRKENQAFAAQKAKAEKGVVTLVFSDVPPGRYAVLAYHDENGNGELDRRFGMIPTEGYGLSNNPKVMGPPSFEDSAFEVTTDQPAEITLEMRY</sequence>
<organism evidence="2 3">
    <name type="scientific">Stutzerimonas nosocomialis</name>
    <dbReference type="NCBI Taxonomy" id="1056496"/>
    <lineage>
        <taxon>Bacteria</taxon>
        <taxon>Pseudomonadati</taxon>
        <taxon>Pseudomonadota</taxon>
        <taxon>Gammaproteobacteria</taxon>
        <taxon>Pseudomonadales</taxon>
        <taxon>Pseudomonadaceae</taxon>
        <taxon>Stutzerimonas</taxon>
    </lineage>
</organism>
<feature type="signal peptide" evidence="1">
    <location>
        <begin position="1"/>
        <end position="21"/>
    </location>
</feature>
<evidence type="ECO:0000313" key="2">
    <source>
        <dbReference type="EMBL" id="TLX64029.1"/>
    </source>
</evidence>
<gene>
    <name evidence="2" type="ORF">DN820_08440</name>
</gene>
<reference evidence="2 3" key="1">
    <citation type="journal article" date="2017" name="Eur. J. Clin. Microbiol. Infect. Dis.">
        <title>Uncommonly isolated clinical Pseudomonas: identification and phylogenetic assignation.</title>
        <authorList>
            <person name="Mulet M."/>
            <person name="Gomila M."/>
            <person name="Ramirez A."/>
            <person name="Cardew S."/>
            <person name="Moore E.R."/>
            <person name="Lalucat J."/>
            <person name="Garcia-Valdes E."/>
        </authorList>
    </citation>
    <scope>NUCLEOTIDE SEQUENCE [LARGE SCALE GENOMIC DNA]</scope>
    <source>
        <strain evidence="2 3">SD129</strain>
    </source>
</reference>
<keyword evidence="1" id="KW-0732">Signal</keyword>
<feature type="chain" id="PRO_5024297934" evidence="1">
    <location>
        <begin position="22"/>
        <end position="141"/>
    </location>
</feature>
<keyword evidence="3" id="KW-1185">Reference proteome</keyword>
<evidence type="ECO:0000256" key="1">
    <source>
        <dbReference type="SAM" id="SignalP"/>
    </source>
</evidence>
<protein>
    <submittedName>
        <fullName evidence="2">DUF2141 domain-containing protein</fullName>
    </submittedName>
</protein>
<dbReference type="InterPro" id="IPR018673">
    <property type="entry name" value="DUF2141"/>
</dbReference>
<dbReference type="Pfam" id="PF09912">
    <property type="entry name" value="DUF2141"/>
    <property type="match status" value="1"/>
</dbReference>
<proteinExistence type="predicted"/>
<evidence type="ECO:0000313" key="3">
    <source>
        <dbReference type="Proteomes" id="UP000306753"/>
    </source>
</evidence>
<comment type="caution">
    <text evidence="2">The sequence shown here is derived from an EMBL/GenBank/DDBJ whole genome shotgun (WGS) entry which is preliminary data.</text>
</comment>
<dbReference type="RefSeq" id="WP_138411436.1">
    <property type="nucleotide sequence ID" value="NZ_QLAG01000008.1"/>
</dbReference>
<accession>A0A5R9QFT1</accession>
<name>A0A5R9QFT1_9GAMM</name>
<dbReference type="Proteomes" id="UP000306753">
    <property type="component" value="Unassembled WGS sequence"/>
</dbReference>
<dbReference type="AlphaFoldDB" id="A0A5R9QFT1"/>